<dbReference type="EMBL" id="WVIC01000004">
    <property type="protein sequence ID" value="NCJ05538.1"/>
    <property type="molecule type" value="Genomic_DNA"/>
</dbReference>
<dbReference type="Gene3D" id="2.30.30.530">
    <property type="entry name" value="Calcium binding protein CcbP, beta-barrel domain"/>
    <property type="match status" value="1"/>
</dbReference>
<organism evidence="1 2">
    <name type="scientific">Petrachloros mirabilis ULC683</name>
    <dbReference type="NCBI Taxonomy" id="2781853"/>
    <lineage>
        <taxon>Bacteria</taxon>
        <taxon>Bacillati</taxon>
        <taxon>Cyanobacteriota</taxon>
        <taxon>Cyanophyceae</taxon>
        <taxon>Synechococcales</taxon>
        <taxon>Petrachlorosaceae</taxon>
        <taxon>Petrachloros</taxon>
        <taxon>Petrachloros mirabilis</taxon>
    </lineage>
</organism>
<proteinExistence type="predicted"/>
<dbReference type="AlphaFoldDB" id="A0A8K2AND8"/>
<dbReference type="Proteomes" id="UP000607397">
    <property type="component" value="Unassembled WGS sequence"/>
</dbReference>
<sequence>MAKAKRDEEREERITMEIVVDAYSLEEQAMGWYYYLEGTMQFPFTAVCVSKRRISPLKEGTTVEVTGMPPEDECEREMFVEIDWEGDTLAVPWLGKCSAPNPINDPNHPSQITSHAHKQPLIGRVHWGCYAAVLVPTDLY</sequence>
<dbReference type="InterPro" id="IPR043067">
    <property type="entry name" value="CcbP_b-brl"/>
</dbReference>
<dbReference type="Gene3D" id="6.10.140.400">
    <property type="match status" value="1"/>
</dbReference>
<gene>
    <name evidence="1" type="ORF">GS597_03245</name>
</gene>
<name>A0A8K2AND8_9CYAN</name>
<keyword evidence="2" id="KW-1185">Reference proteome</keyword>
<accession>A0A8K2AND8</accession>
<dbReference type="InterPro" id="IPR020994">
    <property type="entry name" value="Uncharacterised_Ca-bd_CcbP"/>
</dbReference>
<evidence type="ECO:0000313" key="2">
    <source>
        <dbReference type="Proteomes" id="UP000607397"/>
    </source>
</evidence>
<protein>
    <submittedName>
        <fullName evidence="1">Calcium-binding protein</fullName>
    </submittedName>
</protein>
<dbReference type="RefSeq" id="WP_161824009.1">
    <property type="nucleotide sequence ID" value="NZ_WVIC01000004.1"/>
</dbReference>
<evidence type="ECO:0000313" key="1">
    <source>
        <dbReference type="EMBL" id="NCJ05538.1"/>
    </source>
</evidence>
<dbReference type="Pfam" id="PF11535">
    <property type="entry name" value="Calci_bind_CcbP"/>
    <property type="match status" value="1"/>
</dbReference>
<comment type="caution">
    <text evidence="1">The sequence shown here is derived from an EMBL/GenBank/DDBJ whole genome shotgun (WGS) entry which is preliminary data.</text>
</comment>
<reference evidence="1" key="1">
    <citation type="submission" date="2019-12" db="EMBL/GenBank/DDBJ databases">
        <title>High-Quality draft genome sequences of three cyanobacteria isolated from the limestone walls of the Old Cathedral of Coimbra.</title>
        <authorList>
            <person name="Tiago I."/>
            <person name="Soares F."/>
            <person name="Portugal A."/>
        </authorList>
    </citation>
    <scope>NUCLEOTIDE SEQUENCE [LARGE SCALE GENOMIC DNA]</scope>
    <source>
        <strain evidence="1">C</strain>
    </source>
</reference>